<keyword evidence="2" id="KW-0547">Nucleotide-binding</keyword>
<evidence type="ECO:0000256" key="2">
    <source>
        <dbReference type="ARBA" id="ARBA00022741"/>
    </source>
</evidence>
<dbReference type="InterPro" id="IPR003593">
    <property type="entry name" value="AAA+_ATPase"/>
</dbReference>
<name>A0A419T0H5_9FIRM</name>
<dbReference type="PANTHER" id="PTHR42939:SF1">
    <property type="entry name" value="ABC TRANSPORTER ATP-BINDING PROTEIN ALBC-RELATED"/>
    <property type="match status" value="1"/>
</dbReference>
<dbReference type="InterPro" id="IPR051782">
    <property type="entry name" value="ABC_Transporter_VariousFunc"/>
</dbReference>
<comment type="caution">
    <text evidence="5">The sequence shown here is derived from an EMBL/GenBank/DDBJ whole genome shotgun (WGS) entry which is preliminary data.</text>
</comment>
<dbReference type="GO" id="GO:0016887">
    <property type="term" value="F:ATP hydrolysis activity"/>
    <property type="evidence" value="ECO:0007669"/>
    <property type="project" value="InterPro"/>
</dbReference>
<dbReference type="GO" id="GO:0005524">
    <property type="term" value="F:ATP binding"/>
    <property type="evidence" value="ECO:0007669"/>
    <property type="project" value="UniProtKB-KW"/>
</dbReference>
<dbReference type="PANTHER" id="PTHR42939">
    <property type="entry name" value="ABC TRANSPORTER ATP-BINDING PROTEIN ALBC-RELATED"/>
    <property type="match status" value="1"/>
</dbReference>
<protein>
    <recommendedName>
        <fullName evidence="4">ABC transporter domain-containing protein</fullName>
    </recommendedName>
</protein>
<dbReference type="InterPro" id="IPR017871">
    <property type="entry name" value="ABC_transporter-like_CS"/>
</dbReference>
<dbReference type="InterPro" id="IPR003439">
    <property type="entry name" value="ABC_transporter-like_ATP-bd"/>
</dbReference>
<organism evidence="5 6">
    <name type="scientific">Lacrimispora algidixylanolytica</name>
    <dbReference type="NCBI Taxonomy" id="94868"/>
    <lineage>
        <taxon>Bacteria</taxon>
        <taxon>Bacillati</taxon>
        <taxon>Bacillota</taxon>
        <taxon>Clostridia</taxon>
        <taxon>Lachnospirales</taxon>
        <taxon>Lachnospiraceae</taxon>
        <taxon>Lacrimispora</taxon>
    </lineage>
</organism>
<keyword evidence="6" id="KW-1185">Reference proteome</keyword>
<accession>A0A419T0H5</accession>
<proteinExistence type="predicted"/>
<sequence length="222" mass="25531">MVKIIKLKKRIESFQLDIKGLFLQDKKVHGLIGNNGSGKSTLIKLITGLMRPDQGTIDLGGLRSKDITFTTQRPYMLHDTVYHNLIYPLMIRNQMPSKEETEKWLEQCGLTGKEQQFAPSLSSGERQKLSFARALIFKPKLVFIDETMANMDLESIGVFESIITNIQKEDPITWVIVSHQPAHIYNLCQEVHMMEAGSHLFSGTPKETGYFMRERHEKQWSY</sequence>
<dbReference type="InterPro" id="IPR027417">
    <property type="entry name" value="P-loop_NTPase"/>
</dbReference>
<evidence type="ECO:0000259" key="4">
    <source>
        <dbReference type="PROSITE" id="PS50893"/>
    </source>
</evidence>
<dbReference type="Pfam" id="PF00005">
    <property type="entry name" value="ABC_tran"/>
    <property type="match status" value="1"/>
</dbReference>
<evidence type="ECO:0000256" key="1">
    <source>
        <dbReference type="ARBA" id="ARBA00022448"/>
    </source>
</evidence>
<evidence type="ECO:0000256" key="3">
    <source>
        <dbReference type="ARBA" id="ARBA00022840"/>
    </source>
</evidence>
<dbReference type="Proteomes" id="UP000284277">
    <property type="component" value="Unassembled WGS sequence"/>
</dbReference>
<keyword evidence="1" id="KW-0813">Transport</keyword>
<keyword evidence="3" id="KW-0067">ATP-binding</keyword>
<feature type="domain" description="ABC transporter" evidence="4">
    <location>
        <begin position="2"/>
        <end position="221"/>
    </location>
</feature>
<dbReference type="PROSITE" id="PS00211">
    <property type="entry name" value="ABC_TRANSPORTER_1"/>
    <property type="match status" value="1"/>
</dbReference>
<dbReference type="Gene3D" id="3.40.50.300">
    <property type="entry name" value="P-loop containing nucleotide triphosphate hydrolases"/>
    <property type="match status" value="1"/>
</dbReference>
<dbReference type="SUPFAM" id="SSF52540">
    <property type="entry name" value="P-loop containing nucleoside triphosphate hydrolases"/>
    <property type="match status" value="1"/>
</dbReference>
<gene>
    <name evidence="5" type="ORF">BET01_04295</name>
</gene>
<evidence type="ECO:0000313" key="5">
    <source>
        <dbReference type="EMBL" id="RKD31080.1"/>
    </source>
</evidence>
<dbReference type="AlphaFoldDB" id="A0A419T0H5"/>
<evidence type="ECO:0000313" key="6">
    <source>
        <dbReference type="Proteomes" id="UP000284277"/>
    </source>
</evidence>
<dbReference type="PROSITE" id="PS50893">
    <property type="entry name" value="ABC_TRANSPORTER_2"/>
    <property type="match status" value="1"/>
</dbReference>
<dbReference type="SMART" id="SM00382">
    <property type="entry name" value="AAA"/>
    <property type="match status" value="1"/>
</dbReference>
<dbReference type="EMBL" id="MCIA01000023">
    <property type="protein sequence ID" value="RKD31080.1"/>
    <property type="molecule type" value="Genomic_DNA"/>
</dbReference>
<reference evidence="5 6" key="1">
    <citation type="submission" date="2016-08" db="EMBL/GenBank/DDBJ databases">
        <title>A new outlook on sporulation: Clostridium algidixylanolyticum.</title>
        <authorList>
            <person name="Poppleton D.I."/>
            <person name="Gribaldo S."/>
        </authorList>
    </citation>
    <scope>NUCLEOTIDE SEQUENCE [LARGE SCALE GENOMIC DNA]</scope>
    <source>
        <strain evidence="5 6">SPL73</strain>
    </source>
</reference>